<dbReference type="AlphaFoldDB" id="A0A540LE79"/>
<protein>
    <recommendedName>
        <fullName evidence="5">DUF4408 domain-containing protein</fullName>
    </recommendedName>
</protein>
<dbReference type="PANTHER" id="PTHR36595">
    <property type="entry name" value="TRANSMEMBRANE PROTEIN"/>
    <property type="match status" value="1"/>
</dbReference>
<evidence type="ECO:0008006" key="5">
    <source>
        <dbReference type="Google" id="ProtNLM"/>
    </source>
</evidence>
<evidence type="ECO:0000256" key="2">
    <source>
        <dbReference type="SAM" id="Phobius"/>
    </source>
</evidence>
<keyword evidence="4" id="KW-1185">Reference proteome</keyword>
<accession>A0A540LE79</accession>
<dbReference type="PANTHER" id="PTHR36595:SF2">
    <property type="entry name" value="SERINE_THREONINE-PROTEIN KINASE FHKB-RELATED"/>
    <property type="match status" value="1"/>
</dbReference>
<feature type="transmembrane region" description="Helical" evidence="2">
    <location>
        <begin position="56"/>
        <end position="73"/>
    </location>
</feature>
<comment type="caution">
    <text evidence="3">The sequence shown here is derived from an EMBL/GenBank/DDBJ whole genome shotgun (WGS) entry which is preliminary data.</text>
</comment>
<keyword evidence="2" id="KW-0812">Transmembrane</keyword>
<evidence type="ECO:0000256" key="1">
    <source>
        <dbReference type="SAM" id="MobiDB-lite"/>
    </source>
</evidence>
<name>A0A540LE79_MALBA</name>
<reference evidence="3 4" key="1">
    <citation type="journal article" date="2019" name="G3 (Bethesda)">
        <title>Sequencing of a Wild Apple (Malus baccata) Genome Unravels the Differences Between Cultivated and Wild Apple Species Regarding Disease Resistance and Cold Tolerance.</title>
        <authorList>
            <person name="Chen X."/>
        </authorList>
    </citation>
    <scope>NUCLEOTIDE SEQUENCE [LARGE SCALE GENOMIC DNA]</scope>
    <source>
        <strain evidence="4">cv. Shandingzi</strain>
        <tissue evidence="3">Leaves</tissue>
    </source>
</reference>
<keyword evidence="2" id="KW-0472">Membrane</keyword>
<evidence type="ECO:0000313" key="3">
    <source>
        <dbReference type="EMBL" id="TQD84785.1"/>
    </source>
</evidence>
<gene>
    <name evidence="3" type="ORF">C1H46_029633</name>
</gene>
<organism evidence="3 4">
    <name type="scientific">Malus baccata</name>
    <name type="common">Siberian crab apple</name>
    <name type="synonym">Pyrus baccata</name>
    <dbReference type="NCBI Taxonomy" id="106549"/>
    <lineage>
        <taxon>Eukaryota</taxon>
        <taxon>Viridiplantae</taxon>
        <taxon>Streptophyta</taxon>
        <taxon>Embryophyta</taxon>
        <taxon>Tracheophyta</taxon>
        <taxon>Spermatophyta</taxon>
        <taxon>Magnoliopsida</taxon>
        <taxon>eudicotyledons</taxon>
        <taxon>Gunneridae</taxon>
        <taxon>Pentapetalae</taxon>
        <taxon>rosids</taxon>
        <taxon>fabids</taxon>
        <taxon>Rosales</taxon>
        <taxon>Rosaceae</taxon>
        <taxon>Amygdaloideae</taxon>
        <taxon>Maleae</taxon>
        <taxon>Malus</taxon>
    </lineage>
</organism>
<keyword evidence="2" id="KW-1133">Transmembrane helix</keyword>
<dbReference type="EMBL" id="VIEB01000620">
    <property type="protein sequence ID" value="TQD84785.1"/>
    <property type="molecule type" value="Genomic_DNA"/>
</dbReference>
<feature type="region of interest" description="Disordered" evidence="1">
    <location>
        <begin position="114"/>
        <end position="145"/>
    </location>
</feature>
<feature type="compositionally biased region" description="Acidic residues" evidence="1">
    <location>
        <begin position="118"/>
        <end position="139"/>
    </location>
</feature>
<sequence length="183" mass="21373">MKAVSAPALFVFFLLCLAIPLILFISFSLSLSVSQHHNFLLSTYEFIVVAKSNRVAVFFMFNVIFITIVFGSFRPSKEEFERYEVKNDTKEEETKVEDYYCDYSSDYEEGSEYYGSDGYDEDEDDDGSYDDDIDSEEFFGEEKDNDLERRTEDFIAKVTTKWREELRYDMFMASIESQSSVSS</sequence>
<proteinExistence type="predicted"/>
<dbReference type="Proteomes" id="UP000315295">
    <property type="component" value="Unassembled WGS sequence"/>
</dbReference>
<evidence type="ECO:0000313" key="4">
    <source>
        <dbReference type="Proteomes" id="UP000315295"/>
    </source>
</evidence>